<feature type="region of interest" description="Disordered" evidence="1">
    <location>
        <begin position="27"/>
        <end position="86"/>
    </location>
</feature>
<organism evidence="2 3">
    <name type="scientific">Postia placenta MAD-698-R-SB12</name>
    <dbReference type="NCBI Taxonomy" id="670580"/>
    <lineage>
        <taxon>Eukaryota</taxon>
        <taxon>Fungi</taxon>
        <taxon>Dikarya</taxon>
        <taxon>Basidiomycota</taxon>
        <taxon>Agaricomycotina</taxon>
        <taxon>Agaricomycetes</taxon>
        <taxon>Polyporales</taxon>
        <taxon>Adustoporiaceae</taxon>
        <taxon>Rhodonia</taxon>
    </lineage>
</organism>
<dbReference type="RefSeq" id="XP_024341823.1">
    <property type="nucleotide sequence ID" value="XM_024481893.1"/>
</dbReference>
<proteinExistence type="predicted"/>
<evidence type="ECO:0000313" key="3">
    <source>
        <dbReference type="Proteomes" id="UP000194127"/>
    </source>
</evidence>
<feature type="compositionally biased region" description="Acidic residues" evidence="1">
    <location>
        <begin position="37"/>
        <end position="68"/>
    </location>
</feature>
<name>A0A1X6N8Q9_9APHY</name>
<protein>
    <submittedName>
        <fullName evidence="2">Uncharacterized protein</fullName>
    </submittedName>
</protein>
<dbReference type="OrthoDB" id="3215314at2759"/>
<feature type="region of interest" description="Disordered" evidence="1">
    <location>
        <begin position="161"/>
        <end position="187"/>
    </location>
</feature>
<feature type="compositionally biased region" description="Polar residues" evidence="1">
    <location>
        <begin position="230"/>
        <end position="240"/>
    </location>
</feature>
<sequence length="394" mass="42876">MSRLTGHPTETGKRNVFMPFGVVPDILVPGSGHGEEQYGDEDACGDEDSCGDDDSRNEDDFSGDDYSDDGTTVTDEYTHDISQDGVTRRNRLPSLLDPLSAVTTEEARIHAQRTSILRFYAEPSRSRPPLISRAVPPSVAPVLLHPLMLYRPPRPWSILPSSPADVQSASDLHKPKRPRSSRTLADGELIAANSVRQSSRVQHGLNDLRRMMEIRAASTAASRDAEQAKETNSSPLSSNPFMRKAPVSKARKWQGDEVNRQGASCAKEPGSNSVACRKTLGSSAPLKSDPTILATKRPLKPISTLTKPGLPPSTRPNHKMKALRRSTQPMNKTKQIMLPQLSSTPATTTNALHSASGAKGMQKADKPKTAQNLVNGKNRSQGVRFDWKSWGCGS</sequence>
<reference evidence="2 3" key="1">
    <citation type="submission" date="2017-04" db="EMBL/GenBank/DDBJ databases">
        <title>Genome Sequence of the Model Brown-Rot Fungus Postia placenta SB12.</title>
        <authorList>
            <consortium name="DOE Joint Genome Institute"/>
            <person name="Gaskell J."/>
            <person name="Kersten P."/>
            <person name="Larrondo L.F."/>
            <person name="Canessa P."/>
            <person name="Martinez D."/>
            <person name="Hibbett D."/>
            <person name="Schmoll M."/>
            <person name="Kubicek C.P."/>
            <person name="Martinez A.T."/>
            <person name="Yadav J."/>
            <person name="Master E."/>
            <person name="Magnuson J.K."/>
            <person name="James T."/>
            <person name="Yaver D."/>
            <person name="Berka R."/>
            <person name="Labutti K."/>
            <person name="Lipzen A."/>
            <person name="Aerts A."/>
            <person name="Barry K."/>
            <person name="Henrissat B."/>
            <person name="Blanchette R."/>
            <person name="Grigoriev I."/>
            <person name="Cullen D."/>
        </authorList>
    </citation>
    <scope>NUCLEOTIDE SEQUENCE [LARGE SCALE GENOMIC DNA]</scope>
    <source>
        <strain evidence="2 3">MAD-698-R-SB12</strain>
    </source>
</reference>
<dbReference type="GeneID" id="36326843"/>
<feature type="region of interest" description="Disordered" evidence="1">
    <location>
        <begin position="344"/>
        <end position="394"/>
    </location>
</feature>
<evidence type="ECO:0000256" key="1">
    <source>
        <dbReference type="SAM" id="MobiDB-lite"/>
    </source>
</evidence>
<accession>A0A1X6N8Q9</accession>
<feature type="region of interest" description="Disordered" evidence="1">
    <location>
        <begin position="217"/>
        <end position="290"/>
    </location>
</feature>
<feature type="compositionally biased region" description="Polar residues" evidence="1">
    <location>
        <begin position="344"/>
        <end position="353"/>
    </location>
</feature>
<feature type="compositionally biased region" description="Polar residues" evidence="1">
    <location>
        <begin position="369"/>
        <end position="381"/>
    </location>
</feature>
<evidence type="ECO:0000313" key="2">
    <source>
        <dbReference type="EMBL" id="OSX65029.1"/>
    </source>
</evidence>
<gene>
    <name evidence="2" type="ORF">POSPLADRAFT_1065039</name>
</gene>
<feature type="region of interest" description="Disordered" evidence="1">
    <location>
        <begin position="302"/>
        <end position="324"/>
    </location>
</feature>
<keyword evidence="3" id="KW-1185">Reference proteome</keyword>
<dbReference type="Proteomes" id="UP000194127">
    <property type="component" value="Unassembled WGS sequence"/>
</dbReference>
<dbReference type="AlphaFoldDB" id="A0A1X6N8Q9"/>
<dbReference type="EMBL" id="KZ110593">
    <property type="protein sequence ID" value="OSX65029.1"/>
    <property type="molecule type" value="Genomic_DNA"/>
</dbReference>